<feature type="domain" description="ABC transporter" evidence="2">
    <location>
        <begin position="46"/>
        <end position="100"/>
    </location>
</feature>
<dbReference type="Gene3D" id="3.40.50.300">
    <property type="entry name" value="P-loop containing nucleotide triphosphate hydrolases"/>
    <property type="match status" value="1"/>
</dbReference>
<dbReference type="GO" id="GO:0005524">
    <property type="term" value="F:ATP binding"/>
    <property type="evidence" value="ECO:0007669"/>
    <property type="project" value="InterPro"/>
</dbReference>
<sequence>MVVAYVVQHSFHHVEKHLDSSPVEYFQWRFGGENGIDRELGDHVNLQQTEEEKNLVGKKQGQFGTHGKIRGLSGGQKVKLVIAAAMWNRPHLLVLDEPTNYLDRAALGALADGIHQYAGGVIMISHSEEFYNSLCTEKWLVESGRLTIIGEAQEKEYRAGGGRKVVH</sequence>
<dbReference type="InterPro" id="IPR050611">
    <property type="entry name" value="ABCF"/>
</dbReference>
<dbReference type="InterPro" id="IPR027417">
    <property type="entry name" value="P-loop_NTPase"/>
</dbReference>
<dbReference type="PANTHER" id="PTHR19211:SF127">
    <property type="entry name" value="ABC TRANSPORTER DOMAIN-CONTAINING PROTEIN"/>
    <property type="match status" value="1"/>
</dbReference>
<proteinExistence type="predicted"/>
<comment type="caution">
    <text evidence="3">The sequence shown here is derived from an EMBL/GenBank/DDBJ whole genome shotgun (WGS) entry which is preliminary data.</text>
</comment>
<protein>
    <submittedName>
        <fullName evidence="3">Elongation factor 3</fullName>
    </submittedName>
</protein>
<organism evidence="3 4">
    <name type="scientific">Phytophthora palmivora</name>
    <dbReference type="NCBI Taxonomy" id="4796"/>
    <lineage>
        <taxon>Eukaryota</taxon>
        <taxon>Sar</taxon>
        <taxon>Stramenopiles</taxon>
        <taxon>Oomycota</taxon>
        <taxon>Peronosporomycetes</taxon>
        <taxon>Peronosporales</taxon>
        <taxon>Peronosporaceae</taxon>
        <taxon>Phytophthora</taxon>
    </lineage>
</organism>
<dbReference type="Pfam" id="PF00005">
    <property type="entry name" value="ABC_tran"/>
    <property type="match status" value="1"/>
</dbReference>
<dbReference type="SUPFAM" id="SSF52540">
    <property type="entry name" value="P-loop containing nucleoside triphosphate hydrolases"/>
    <property type="match status" value="1"/>
</dbReference>
<evidence type="ECO:0000259" key="2">
    <source>
        <dbReference type="Pfam" id="PF00005"/>
    </source>
</evidence>
<dbReference type="InterPro" id="IPR003439">
    <property type="entry name" value="ABC_transporter-like_ATP-bd"/>
</dbReference>
<name>A0A2P4XR08_9STRA</name>
<keyword evidence="3" id="KW-0251">Elongation factor</keyword>
<dbReference type="Proteomes" id="UP000237271">
    <property type="component" value="Unassembled WGS sequence"/>
</dbReference>
<dbReference type="GO" id="GO:0003746">
    <property type="term" value="F:translation elongation factor activity"/>
    <property type="evidence" value="ECO:0007669"/>
    <property type="project" value="UniProtKB-KW"/>
</dbReference>
<evidence type="ECO:0000313" key="3">
    <source>
        <dbReference type="EMBL" id="POM68005.1"/>
    </source>
</evidence>
<dbReference type="EMBL" id="NCKW01008469">
    <property type="protein sequence ID" value="POM68005.1"/>
    <property type="molecule type" value="Genomic_DNA"/>
</dbReference>
<gene>
    <name evidence="3" type="ORF">PHPALM_15888</name>
</gene>
<evidence type="ECO:0000313" key="4">
    <source>
        <dbReference type="Proteomes" id="UP000237271"/>
    </source>
</evidence>
<keyword evidence="1" id="KW-0677">Repeat</keyword>
<dbReference type="AlphaFoldDB" id="A0A2P4XR08"/>
<keyword evidence="3" id="KW-0648">Protein biosynthesis</keyword>
<accession>A0A2P4XR08</accession>
<dbReference type="OrthoDB" id="2110130at2759"/>
<evidence type="ECO:0000256" key="1">
    <source>
        <dbReference type="ARBA" id="ARBA00022737"/>
    </source>
</evidence>
<keyword evidence="4" id="KW-1185">Reference proteome</keyword>
<dbReference type="GO" id="GO:0016887">
    <property type="term" value="F:ATP hydrolysis activity"/>
    <property type="evidence" value="ECO:0007669"/>
    <property type="project" value="InterPro"/>
</dbReference>
<dbReference type="PANTHER" id="PTHR19211">
    <property type="entry name" value="ATP-BINDING TRANSPORT PROTEIN-RELATED"/>
    <property type="match status" value="1"/>
</dbReference>
<reference evidence="3 4" key="1">
    <citation type="journal article" date="2017" name="Genome Biol. Evol.">
        <title>Phytophthora megakarya and P. palmivora, closely related causal agents of cacao black pod rot, underwent increases in genome sizes and gene numbers by different mechanisms.</title>
        <authorList>
            <person name="Ali S.S."/>
            <person name="Shao J."/>
            <person name="Lary D.J."/>
            <person name="Kronmiller B."/>
            <person name="Shen D."/>
            <person name="Strem M.D."/>
            <person name="Amoako-Attah I."/>
            <person name="Akrofi A.Y."/>
            <person name="Begoude B.A."/>
            <person name="Ten Hoopen G.M."/>
            <person name="Coulibaly K."/>
            <person name="Kebe B.I."/>
            <person name="Melnick R.L."/>
            <person name="Guiltinan M.J."/>
            <person name="Tyler B.M."/>
            <person name="Meinhardt L.W."/>
            <person name="Bailey B.A."/>
        </authorList>
    </citation>
    <scope>NUCLEOTIDE SEQUENCE [LARGE SCALE GENOMIC DNA]</scope>
    <source>
        <strain evidence="4">sbr112.9</strain>
    </source>
</reference>